<gene>
    <name evidence="4" type="ORF">F3Y22_tig00111841pilonHSYRG00262</name>
</gene>
<reference evidence="4" key="1">
    <citation type="submission" date="2019-09" db="EMBL/GenBank/DDBJ databases">
        <title>Draft genome information of white flower Hibiscus syriacus.</title>
        <authorList>
            <person name="Kim Y.-M."/>
        </authorList>
    </citation>
    <scope>NUCLEOTIDE SEQUENCE [LARGE SCALE GENOMIC DNA]</scope>
    <source>
        <strain evidence="4">YM2019G1</strain>
    </source>
</reference>
<evidence type="ECO:0000256" key="3">
    <source>
        <dbReference type="PROSITE-ProRule" id="PRU01191"/>
    </source>
</evidence>
<sequence length="207" mass="23038">MRDNLTQFANEIGLSFELEMLNFDALVQTPYSLPLFYSNRNEAMAVNIPVWSSSNQPSALPNLLHFVKQLSPKIMVSLDQGCDRNDLPFRQHIVHAFQSYIDLLESLDAIKLTSDAVNKIERFLPVPRIENTVLGRLNAPEKMPPWKTFLSSAGFVPVTFSNFSVTQAECVVKRAQGGGFMPRIDGLHSCFAGSRGILSQHQLGGAE</sequence>
<comment type="caution">
    <text evidence="4">The sequence shown here is derived from an EMBL/GenBank/DDBJ whole genome shotgun (WGS) entry which is preliminary data.</text>
</comment>
<dbReference type="Pfam" id="PF03514">
    <property type="entry name" value="GRAS"/>
    <property type="match status" value="1"/>
</dbReference>
<evidence type="ECO:0000313" key="5">
    <source>
        <dbReference type="Proteomes" id="UP000436088"/>
    </source>
</evidence>
<feature type="region of interest" description="SAW" evidence="3">
    <location>
        <begin position="134"/>
        <end position="207"/>
    </location>
</feature>
<dbReference type="Proteomes" id="UP000436088">
    <property type="component" value="Unassembled WGS sequence"/>
</dbReference>
<keyword evidence="2" id="KW-0804">Transcription</keyword>
<dbReference type="PROSITE" id="PS50985">
    <property type="entry name" value="GRAS"/>
    <property type="match status" value="1"/>
</dbReference>
<comment type="similarity">
    <text evidence="3">Belongs to the GRAS family.</text>
</comment>
<organism evidence="4 5">
    <name type="scientific">Hibiscus syriacus</name>
    <name type="common">Rose of Sharon</name>
    <dbReference type="NCBI Taxonomy" id="106335"/>
    <lineage>
        <taxon>Eukaryota</taxon>
        <taxon>Viridiplantae</taxon>
        <taxon>Streptophyta</taxon>
        <taxon>Embryophyta</taxon>
        <taxon>Tracheophyta</taxon>
        <taxon>Spermatophyta</taxon>
        <taxon>Magnoliopsida</taxon>
        <taxon>eudicotyledons</taxon>
        <taxon>Gunneridae</taxon>
        <taxon>Pentapetalae</taxon>
        <taxon>rosids</taxon>
        <taxon>malvids</taxon>
        <taxon>Malvales</taxon>
        <taxon>Malvaceae</taxon>
        <taxon>Malvoideae</taxon>
        <taxon>Hibiscus</taxon>
    </lineage>
</organism>
<dbReference type="PANTHER" id="PTHR31636">
    <property type="entry name" value="OSJNBA0084A10.13 PROTEIN-RELATED"/>
    <property type="match status" value="1"/>
</dbReference>
<proteinExistence type="inferred from homology"/>
<keyword evidence="5" id="KW-1185">Reference proteome</keyword>
<evidence type="ECO:0000256" key="2">
    <source>
        <dbReference type="ARBA" id="ARBA00023163"/>
    </source>
</evidence>
<keyword evidence="1" id="KW-0805">Transcription regulation</keyword>
<evidence type="ECO:0000313" key="4">
    <source>
        <dbReference type="EMBL" id="KAE8672464.1"/>
    </source>
</evidence>
<accession>A0A6A2YFQ1</accession>
<dbReference type="AlphaFoldDB" id="A0A6A2YFQ1"/>
<dbReference type="InterPro" id="IPR005202">
    <property type="entry name" value="TF_GRAS"/>
</dbReference>
<name>A0A6A2YFQ1_HIBSY</name>
<evidence type="ECO:0000256" key="1">
    <source>
        <dbReference type="ARBA" id="ARBA00023015"/>
    </source>
</evidence>
<dbReference type="EMBL" id="VEPZ02001445">
    <property type="protein sequence ID" value="KAE8672464.1"/>
    <property type="molecule type" value="Genomic_DNA"/>
</dbReference>
<protein>
    <submittedName>
        <fullName evidence="4">Uncharacterized protein</fullName>
    </submittedName>
</protein>
<comment type="caution">
    <text evidence="3">Lacks conserved residue(s) required for the propagation of feature annotation.</text>
</comment>